<feature type="signal peptide" evidence="1">
    <location>
        <begin position="1"/>
        <end position="27"/>
    </location>
</feature>
<keyword evidence="1" id="KW-0732">Signal</keyword>
<dbReference type="Proteomes" id="UP000887577">
    <property type="component" value="Unplaced"/>
</dbReference>
<dbReference type="WBParaSite" id="PSU_v2.g13906.t1">
    <property type="protein sequence ID" value="PSU_v2.g13906.t1"/>
    <property type="gene ID" value="PSU_v2.g13906"/>
</dbReference>
<protein>
    <submittedName>
        <fullName evidence="3">Uncharacterized protein</fullName>
    </submittedName>
</protein>
<feature type="chain" id="PRO_5037594445" evidence="1">
    <location>
        <begin position="28"/>
        <end position="306"/>
    </location>
</feature>
<reference evidence="3" key="1">
    <citation type="submission" date="2022-11" db="UniProtKB">
        <authorList>
            <consortium name="WormBaseParasite"/>
        </authorList>
    </citation>
    <scope>IDENTIFICATION</scope>
</reference>
<evidence type="ECO:0000313" key="2">
    <source>
        <dbReference type="Proteomes" id="UP000887577"/>
    </source>
</evidence>
<dbReference type="PANTHER" id="PTHR46579:SF1">
    <property type="entry name" value="F5_8 TYPE C DOMAIN-CONTAINING PROTEIN"/>
    <property type="match status" value="1"/>
</dbReference>
<sequence>MWKASELKLFCLYIVPTVLLCVAASETEQIMELIESMVLYSGAVRILTQAQITEDMISSANDLLNHWAKNRALLWSKSAMTFKAHENLHLPKQVLLHGPLSTHSAFAGESAIGKLGENITCHNATVSVKQIAERMDLLRSSTVWLDKYGHPKLKAHFKFNDDVVQIERRIVQPHETITQFLSSCISNYSFVGEITVNGFSICPFQTNDATNCYIAVKEETGFTAVKVMAVVKTFTDELLFCGYSLELLPYSDLMKGDGILAANNYAYQYCCYIDKESFQENKFILCNVKTFLSKYVLIDASNFYFF</sequence>
<dbReference type="PANTHER" id="PTHR46579">
    <property type="entry name" value="F5/8 TYPE C DOMAIN-CONTAINING PROTEIN-RELATED"/>
    <property type="match status" value="1"/>
</dbReference>
<keyword evidence="2" id="KW-1185">Reference proteome</keyword>
<proteinExistence type="predicted"/>
<evidence type="ECO:0000313" key="3">
    <source>
        <dbReference type="WBParaSite" id="PSU_v2.g13906.t1"/>
    </source>
</evidence>
<organism evidence="2 3">
    <name type="scientific">Panagrolaimus superbus</name>
    <dbReference type="NCBI Taxonomy" id="310955"/>
    <lineage>
        <taxon>Eukaryota</taxon>
        <taxon>Metazoa</taxon>
        <taxon>Ecdysozoa</taxon>
        <taxon>Nematoda</taxon>
        <taxon>Chromadorea</taxon>
        <taxon>Rhabditida</taxon>
        <taxon>Tylenchina</taxon>
        <taxon>Panagrolaimomorpha</taxon>
        <taxon>Panagrolaimoidea</taxon>
        <taxon>Panagrolaimidae</taxon>
        <taxon>Panagrolaimus</taxon>
    </lineage>
</organism>
<name>A0A914Y122_9BILA</name>
<evidence type="ECO:0000256" key="1">
    <source>
        <dbReference type="SAM" id="SignalP"/>
    </source>
</evidence>
<dbReference type="AlphaFoldDB" id="A0A914Y122"/>
<accession>A0A914Y122</accession>